<dbReference type="CDD" id="cd05829">
    <property type="entry name" value="Sortase_F"/>
    <property type="match status" value="1"/>
</dbReference>
<evidence type="ECO:0000313" key="3">
    <source>
        <dbReference type="EMBL" id="MFC1431430.1"/>
    </source>
</evidence>
<dbReference type="EMBL" id="JBHEZY010000004">
    <property type="protein sequence ID" value="MFC1431430.1"/>
    <property type="molecule type" value="Genomic_DNA"/>
</dbReference>
<keyword evidence="2" id="KW-0732">Signal</keyword>
<feature type="signal peptide" evidence="2">
    <location>
        <begin position="1"/>
        <end position="26"/>
    </location>
</feature>
<evidence type="ECO:0000256" key="1">
    <source>
        <dbReference type="ARBA" id="ARBA00022801"/>
    </source>
</evidence>
<accession>A0ABV6WZF0</accession>
<reference evidence="3 4" key="1">
    <citation type="submission" date="2024-09" db="EMBL/GenBank/DDBJ databases">
        <authorList>
            <person name="Lee S.D."/>
        </authorList>
    </citation>
    <scope>NUCLEOTIDE SEQUENCE [LARGE SCALE GENOMIC DNA]</scope>
    <source>
        <strain evidence="3 4">N1-3</strain>
    </source>
</reference>
<dbReference type="Proteomes" id="UP001592530">
    <property type="component" value="Unassembled WGS sequence"/>
</dbReference>
<gene>
    <name evidence="3" type="ORF">ACEZDB_12335</name>
</gene>
<dbReference type="InterPro" id="IPR042001">
    <property type="entry name" value="Sortase_F"/>
</dbReference>
<evidence type="ECO:0000256" key="2">
    <source>
        <dbReference type="SAM" id="SignalP"/>
    </source>
</evidence>
<dbReference type="Gene3D" id="2.40.260.10">
    <property type="entry name" value="Sortase"/>
    <property type="match status" value="1"/>
</dbReference>
<name>A0ABV6WZF0_9ACTN</name>
<dbReference type="NCBIfam" id="NF033748">
    <property type="entry name" value="class_F_sortase"/>
    <property type="match status" value="1"/>
</dbReference>
<dbReference type="SUPFAM" id="SSF63817">
    <property type="entry name" value="Sortase"/>
    <property type="match status" value="1"/>
</dbReference>
<evidence type="ECO:0000313" key="4">
    <source>
        <dbReference type="Proteomes" id="UP001592530"/>
    </source>
</evidence>
<dbReference type="InterPro" id="IPR023365">
    <property type="entry name" value="Sortase_dom-sf"/>
</dbReference>
<feature type="chain" id="PRO_5045494885" evidence="2">
    <location>
        <begin position="27"/>
        <end position="231"/>
    </location>
</feature>
<proteinExistence type="predicted"/>
<dbReference type="InterPro" id="IPR005754">
    <property type="entry name" value="Sortase"/>
</dbReference>
<dbReference type="Pfam" id="PF04203">
    <property type="entry name" value="Sortase"/>
    <property type="match status" value="1"/>
</dbReference>
<organism evidence="3 4">
    <name type="scientific">Streptacidiphilus alkalitolerans</name>
    <dbReference type="NCBI Taxonomy" id="3342712"/>
    <lineage>
        <taxon>Bacteria</taxon>
        <taxon>Bacillati</taxon>
        <taxon>Actinomycetota</taxon>
        <taxon>Actinomycetes</taxon>
        <taxon>Kitasatosporales</taxon>
        <taxon>Streptomycetaceae</taxon>
        <taxon>Streptacidiphilus</taxon>
    </lineage>
</organism>
<keyword evidence="1" id="KW-0378">Hydrolase</keyword>
<comment type="caution">
    <text evidence="3">The sequence shown here is derived from an EMBL/GenBank/DDBJ whole genome shotgun (WGS) entry which is preliminary data.</text>
</comment>
<sequence>MTSRRVRNNRAIALVAVAALASGAWMLCDGAPPDPPPRPSAADAFATAAGAADGGARPPVAVAVAVASAVAVPSAAPMPDSPPVRIRIPAIGVDAPVTTLGLSASGQLQVPVDTDRNLAGWYRGGPAPGSTGNAIMDGHVDTRRGPAVFYLLGALHKGDTVEVDRKDGTAAVFTVDATEVYRKRAFPSARVYGRTRDPQLRLITCGGGYASRAGYLGNVVLYAHLTGSREA</sequence>
<protein>
    <submittedName>
        <fullName evidence="3">Class F sortase</fullName>
    </submittedName>
</protein>
<dbReference type="RefSeq" id="WP_380551990.1">
    <property type="nucleotide sequence ID" value="NZ_JBHEZY010000004.1"/>
</dbReference>